<evidence type="ECO:0000313" key="2">
    <source>
        <dbReference type="Proteomes" id="UP000007485"/>
    </source>
</evidence>
<dbReference type="OrthoDB" id="23379at2157"/>
<dbReference type="EMBL" id="CP002529">
    <property type="protein sequence ID" value="ADY00369.1"/>
    <property type="molecule type" value="Genomic_DNA"/>
</dbReference>
<evidence type="ECO:0000313" key="1">
    <source>
        <dbReference type="EMBL" id="ADY00369.1"/>
    </source>
</evidence>
<dbReference type="Proteomes" id="UP000007485">
    <property type="component" value="Chromosome"/>
</dbReference>
<accession>F0QSU8</accession>
<organism evidence="1 2">
    <name type="scientific">Vulcanisaeta moutnovskia (strain 768-28)</name>
    <dbReference type="NCBI Taxonomy" id="985053"/>
    <lineage>
        <taxon>Archaea</taxon>
        <taxon>Thermoproteota</taxon>
        <taxon>Thermoprotei</taxon>
        <taxon>Thermoproteales</taxon>
        <taxon>Thermoproteaceae</taxon>
        <taxon>Vulcanisaeta</taxon>
    </lineage>
</organism>
<reference evidence="1 2" key="1">
    <citation type="journal article" date="2011" name="J. Bacteriol.">
        <title>Complete genome sequence of 'Vulcanisaeta moutnovskia' strain 768-28, a novel member of the hyperthermophilic crenarchaeal genus vulcanisaeta.</title>
        <authorList>
            <person name="Gumerov V.M."/>
            <person name="Mardanov A.V."/>
            <person name="Beletsky A.V."/>
            <person name="Prokofeva M.I."/>
            <person name="Bonch-Osmolovskaya E.A."/>
            <person name="Ravin N.V."/>
            <person name="Skryabin K.G."/>
        </authorList>
    </citation>
    <scope>NUCLEOTIDE SEQUENCE [LARGE SCALE GENOMIC DNA]</scope>
    <source>
        <strain evidence="1 2">768-28</strain>
    </source>
</reference>
<protein>
    <submittedName>
        <fullName evidence="1">Uncharacterized protein</fullName>
    </submittedName>
</protein>
<dbReference type="eggNOG" id="arCOG10177">
    <property type="taxonomic scope" value="Archaea"/>
</dbReference>
<dbReference type="STRING" id="985053.VMUT_0153"/>
<dbReference type="KEGG" id="vmo:VMUT_0153"/>
<gene>
    <name evidence="1" type="ordered locus">VMUT_0153</name>
</gene>
<dbReference type="GeneID" id="10287805"/>
<sequence length="96" mass="11207">MGESEEFIPHAIHTWFGYFKDHIVTKDDGAKYSHFSKDAEHRLKETLSTFGWVYCIDCKHPIFDLNEALEHLRKGHVLTNRFMPDEVAPEETPMVS</sequence>
<name>F0QSU8_VULM7</name>
<dbReference type="RefSeq" id="WP_013603533.1">
    <property type="nucleotide sequence ID" value="NC_015151.1"/>
</dbReference>
<proteinExistence type="predicted"/>
<keyword evidence="2" id="KW-1185">Reference proteome</keyword>
<dbReference type="HOGENOM" id="CLU_2340351_0_0_2"/>
<dbReference type="AlphaFoldDB" id="F0QSU8"/>